<gene>
    <name evidence="2" type="ORF">Pfra01_001938100</name>
</gene>
<proteinExistence type="predicted"/>
<keyword evidence="3" id="KW-1185">Reference proteome</keyword>
<reference evidence="2" key="1">
    <citation type="submission" date="2023-04" db="EMBL/GenBank/DDBJ databases">
        <title>Phytophthora fragariaefolia NBRC 109709.</title>
        <authorList>
            <person name="Ichikawa N."/>
            <person name="Sato H."/>
            <person name="Tonouchi N."/>
        </authorList>
    </citation>
    <scope>NUCLEOTIDE SEQUENCE</scope>
    <source>
        <strain evidence="2">NBRC 109709</strain>
    </source>
</reference>
<sequence>MFQFVPPALAAGGPWFEQEAAEIERFRARHRRLHRAQPQPAAVARVEALDEDDGRRRKVSAKWRHKQQQQQQQQTERGPFESGAWPQQSALDHADEALGGFNAFDFSASPETFYGEPQHSDAGLQQQQQEEDEEQRRQHMASVAEQVAAMGFNPANLWEQSGAAPLGMWRPAPRDDQQHRRCLYTQPPPQDSA</sequence>
<comment type="caution">
    <text evidence="2">The sequence shown here is derived from an EMBL/GenBank/DDBJ whole genome shotgun (WGS) entry which is preliminary data.</text>
</comment>
<name>A0A9W6XXC8_9STRA</name>
<feature type="compositionally biased region" description="Basic residues" evidence="1">
    <location>
        <begin position="56"/>
        <end position="67"/>
    </location>
</feature>
<evidence type="ECO:0000256" key="1">
    <source>
        <dbReference type="SAM" id="MobiDB-lite"/>
    </source>
</evidence>
<evidence type="ECO:0000313" key="2">
    <source>
        <dbReference type="EMBL" id="GMF49244.1"/>
    </source>
</evidence>
<protein>
    <submittedName>
        <fullName evidence="2">Unnamed protein product</fullName>
    </submittedName>
</protein>
<feature type="region of interest" description="Disordered" evidence="1">
    <location>
        <begin position="32"/>
        <end position="142"/>
    </location>
</feature>
<organism evidence="2 3">
    <name type="scientific">Phytophthora fragariaefolia</name>
    <dbReference type="NCBI Taxonomy" id="1490495"/>
    <lineage>
        <taxon>Eukaryota</taxon>
        <taxon>Sar</taxon>
        <taxon>Stramenopiles</taxon>
        <taxon>Oomycota</taxon>
        <taxon>Peronosporomycetes</taxon>
        <taxon>Peronosporales</taxon>
        <taxon>Peronosporaceae</taxon>
        <taxon>Phytophthora</taxon>
    </lineage>
</organism>
<evidence type="ECO:0000313" key="3">
    <source>
        <dbReference type="Proteomes" id="UP001165121"/>
    </source>
</evidence>
<feature type="region of interest" description="Disordered" evidence="1">
    <location>
        <begin position="164"/>
        <end position="193"/>
    </location>
</feature>
<dbReference type="EMBL" id="BSXT01002505">
    <property type="protein sequence ID" value="GMF49244.1"/>
    <property type="molecule type" value="Genomic_DNA"/>
</dbReference>
<dbReference type="Proteomes" id="UP001165121">
    <property type="component" value="Unassembled WGS sequence"/>
</dbReference>
<dbReference type="OrthoDB" id="117202at2759"/>
<accession>A0A9W6XXC8</accession>
<dbReference type="AlphaFoldDB" id="A0A9W6XXC8"/>